<dbReference type="EnsemblPlants" id="OPUNC04G16910.1">
    <property type="protein sequence ID" value="OPUNC04G16910.1"/>
    <property type="gene ID" value="OPUNC04G16910"/>
</dbReference>
<evidence type="ECO:0000313" key="3">
    <source>
        <dbReference type="Proteomes" id="UP000026962"/>
    </source>
</evidence>
<protein>
    <submittedName>
        <fullName evidence="2">Uncharacterized protein</fullName>
    </submittedName>
</protein>
<proteinExistence type="predicted"/>
<dbReference type="Proteomes" id="UP000026962">
    <property type="component" value="Chromosome 4"/>
</dbReference>
<keyword evidence="3" id="KW-1185">Reference proteome</keyword>
<feature type="region of interest" description="Disordered" evidence="1">
    <location>
        <begin position="1"/>
        <end position="37"/>
    </location>
</feature>
<dbReference type="HOGENOM" id="CLU_2908074_0_0_1"/>
<reference evidence="2" key="1">
    <citation type="submission" date="2015-04" db="UniProtKB">
        <authorList>
            <consortium name="EnsemblPlants"/>
        </authorList>
    </citation>
    <scope>IDENTIFICATION</scope>
</reference>
<reference evidence="2" key="2">
    <citation type="submission" date="2018-05" db="EMBL/GenBank/DDBJ databases">
        <title>OpunRS2 (Oryza punctata Reference Sequence Version 2).</title>
        <authorList>
            <person name="Zhang J."/>
            <person name="Kudrna D."/>
            <person name="Lee S."/>
            <person name="Talag J."/>
            <person name="Welchert J."/>
            <person name="Wing R.A."/>
        </authorList>
    </citation>
    <scope>NUCLEOTIDE SEQUENCE [LARGE SCALE GENOMIC DNA]</scope>
</reference>
<dbReference type="Gramene" id="OPUNC04G16910.1">
    <property type="protein sequence ID" value="OPUNC04G16910.1"/>
    <property type="gene ID" value="OPUNC04G16910"/>
</dbReference>
<dbReference type="AlphaFoldDB" id="A0A0E0KSZ9"/>
<accession>A0A0E0KSZ9</accession>
<evidence type="ECO:0000256" key="1">
    <source>
        <dbReference type="SAM" id="MobiDB-lite"/>
    </source>
</evidence>
<sequence>MYQGESSNSKKNKQDHSQKHRGRDKLPSPISAINRRTIERRGCSNLFGKTLNPKTSDWQIAL</sequence>
<name>A0A0E0KSZ9_ORYPU</name>
<evidence type="ECO:0000313" key="2">
    <source>
        <dbReference type="EnsemblPlants" id="OPUNC04G16910.1"/>
    </source>
</evidence>
<organism evidence="2">
    <name type="scientific">Oryza punctata</name>
    <name type="common">Red rice</name>
    <dbReference type="NCBI Taxonomy" id="4537"/>
    <lineage>
        <taxon>Eukaryota</taxon>
        <taxon>Viridiplantae</taxon>
        <taxon>Streptophyta</taxon>
        <taxon>Embryophyta</taxon>
        <taxon>Tracheophyta</taxon>
        <taxon>Spermatophyta</taxon>
        <taxon>Magnoliopsida</taxon>
        <taxon>Liliopsida</taxon>
        <taxon>Poales</taxon>
        <taxon>Poaceae</taxon>
        <taxon>BOP clade</taxon>
        <taxon>Oryzoideae</taxon>
        <taxon>Oryzeae</taxon>
        <taxon>Oryzinae</taxon>
        <taxon>Oryza</taxon>
    </lineage>
</organism>